<dbReference type="GO" id="GO:0016787">
    <property type="term" value="F:hydrolase activity"/>
    <property type="evidence" value="ECO:0007669"/>
    <property type="project" value="UniProtKB-KW"/>
</dbReference>
<keyword evidence="2" id="KW-0378">Hydrolase</keyword>
<keyword evidence="2" id="KW-0255">Endonuclease</keyword>
<dbReference type="InterPro" id="IPR011335">
    <property type="entry name" value="Restrct_endonuc-II-like"/>
</dbReference>
<reference evidence="2 3" key="1">
    <citation type="submission" date="2023-06" db="EMBL/GenBank/DDBJ databases">
        <title>Azospirillum isscasensis sp.nov, a bacterium isolated from rhizosphere soil of rice.</title>
        <authorList>
            <person name="Wang H."/>
        </authorList>
    </citation>
    <scope>NUCLEOTIDE SEQUENCE [LARGE SCALE GENOMIC DNA]</scope>
    <source>
        <strain evidence="2 3">C340-1</strain>
    </source>
</reference>
<protein>
    <submittedName>
        <fullName evidence="2">Restriction endonuclease</fullName>
        <ecNumber evidence="2">3.1.21.-</ecNumber>
    </submittedName>
</protein>
<dbReference type="Pfam" id="PF04471">
    <property type="entry name" value="Mrr_cat"/>
    <property type="match status" value="1"/>
</dbReference>
<gene>
    <name evidence="2" type="ORF">QSG27_27585</name>
</gene>
<feature type="domain" description="Restriction endonuclease type IV Mrr" evidence="1">
    <location>
        <begin position="5"/>
        <end position="116"/>
    </location>
</feature>
<keyword evidence="3" id="KW-1185">Reference proteome</keyword>
<dbReference type="InterPro" id="IPR007560">
    <property type="entry name" value="Restrct_endonuc_IV_Mrr"/>
</dbReference>
<evidence type="ECO:0000313" key="3">
    <source>
        <dbReference type="Proteomes" id="UP001227317"/>
    </source>
</evidence>
<comment type="caution">
    <text evidence="2">The sequence shown here is derived from an EMBL/GenBank/DDBJ whole genome shotgun (WGS) entry which is preliminary data.</text>
</comment>
<sequence>MRKSAAWREYQETAAALFRRMGFEAVVEETLEGVRGRHEVDVVVRTKLGGVPTTWIVECKYWKSRVPKAHVLTLVQIAQDVGADRAFLLSEEGFQAGAIAVARKTNVSLTNVEELEAAATEHISELSIRKALTEVKALEYDLHTLLFRQVVRVPLHPQVDEIITLLGACLEVTMAAIAALTGRFPVHLPIMLSVTEPPCENEISKVVRALLENVDGIRERFATLKTTMSVIACKAADTAEELVHCVYELLACGEALLEKTSVAEGQEAKLRAALVAMRAIGDHAEALREHPMAELRRAVRGLMKEMFDGVYLWIGNPHRTTVCWIGLKAKTEEAISNLLRVAEELRVSAAL</sequence>
<keyword evidence="2" id="KW-0540">Nuclease</keyword>
<dbReference type="SUPFAM" id="SSF52980">
    <property type="entry name" value="Restriction endonuclease-like"/>
    <property type="match status" value="1"/>
</dbReference>
<accession>A0ABU0WQF7</accession>
<dbReference type="PANTHER" id="PTHR30015">
    <property type="entry name" value="MRR RESTRICTION SYSTEM PROTEIN"/>
    <property type="match status" value="1"/>
</dbReference>
<dbReference type="Gene3D" id="3.40.1350.10">
    <property type="match status" value="1"/>
</dbReference>
<dbReference type="EMBL" id="JAUJFI010000254">
    <property type="protein sequence ID" value="MDQ2106482.1"/>
    <property type="molecule type" value="Genomic_DNA"/>
</dbReference>
<dbReference type="InterPro" id="IPR052906">
    <property type="entry name" value="Type_IV_Methyl-Rstrct_Enzyme"/>
</dbReference>
<dbReference type="InterPro" id="IPR011856">
    <property type="entry name" value="tRNA_endonuc-like_dom_sf"/>
</dbReference>
<dbReference type="Proteomes" id="UP001227317">
    <property type="component" value="Unassembled WGS sequence"/>
</dbReference>
<dbReference type="PANTHER" id="PTHR30015:SF7">
    <property type="entry name" value="TYPE IV METHYL-DIRECTED RESTRICTION ENZYME ECOKMRR"/>
    <property type="match status" value="1"/>
</dbReference>
<dbReference type="RefSeq" id="WP_306711875.1">
    <property type="nucleotide sequence ID" value="NZ_JAUJFI010000254.1"/>
</dbReference>
<dbReference type="EC" id="3.1.21.-" evidence="2"/>
<proteinExistence type="predicted"/>
<organism evidence="2 3">
    <name type="scientific">Azospirillum isscasi</name>
    <dbReference type="NCBI Taxonomy" id="3053926"/>
    <lineage>
        <taxon>Bacteria</taxon>
        <taxon>Pseudomonadati</taxon>
        <taxon>Pseudomonadota</taxon>
        <taxon>Alphaproteobacteria</taxon>
        <taxon>Rhodospirillales</taxon>
        <taxon>Azospirillaceae</taxon>
        <taxon>Azospirillum</taxon>
    </lineage>
</organism>
<name>A0ABU0WQF7_9PROT</name>
<evidence type="ECO:0000259" key="1">
    <source>
        <dbReference type="Pfam" id="PF04471"/>
    </source>
</evidence>
<dbReference type="GO" id="GO:0004519">
    <property type="term" value="F:endonuclease activity"/>
    <property type="evidence" value="ECO:0007669"/>
    <property type="project" value="UniProtKB-KW"/>
</dbReference>
<evidence type="ECO:0000313" key="2">
    <source>
        <dbReference type="EMBL" id="MDQ2106482.1"/>
    </source>
</evidence>